<evidence type="ECO:0000256" key="1">
    <source>
        <dbReference type="SAM" id="MobiDB-lite"/>
    </source>
</evidence>
<organism evidence="2 3">
    <name type="scientific">Nocardia beijingensis</name>
    <dbReference type="NCBI Taxonomy" id="95162"/>
    <lineage>
        <taxon>Bacteria</taxon>
        <taxon>Bacillati</taxon>
        <taxon>Actinomycetota</taxon>
        <taxon>Actinomycetes</taxon>
        <taxon>Mycobacteriales</taxon>
        <taxon>Nocardiaceae</taxon>
        <taxon>Nocardia</taxon>
    </lineage>
</organism>
<dbReference type="RefSeq" id="WP_396944991.1">
    <property type="nucleotide sequence ID" value="NZ_JBIRXV010000001.1"/>
</dbReference>
<proteinExistence type="predicted"/>
<sequence>MDQFHVLKPDSKLACEKSSTPEYDGQPLTRFGNRLRAEIGKLSGIQLDDVPLGLIRVLEAASADDAYNIGQLGRIQITRTGSGIMHGALLRLHSPMVAPSVINGRILAQTQATMSKGGRVPILRAVDAGTLRLPRLVVDSADQVITQAEEARRLLGLADYRNDDREFIDDLLLKGVKEPPLVVPFLIDAADRGSGWLLQAVDGARRTTATHEILHNLGAGAAYKAAVHHWSDGRGGSAIRDMTAADVVSARQLLCFENAPLRGLFPLAAGRSVQDADRVAAWKRNVAAGSLAIRAAHRVRTYFAFVVLHVEAFAPADFPNPVWHVVNDAVRQRHMPKAAAKQWDPQDVWALYAIDVIDELGSRGAIDSVQQNALLNPAAVDLVDTMPVVGDRAYRNRLVAIAHFAALVCTGATVELTNAVLAKNQERIHSHERGQIVGAQARILLGLHNLADGASIAATITSICKHKVFYRLPCHPLPTKWPHVIAKSPDELLERAVHELYTQYNQDAADRADVGGYGPHQRALGLLGGIALVINPALRASDEHLTRTGRGGRGHRPGDISRQDPPILLQRMMETDEGLAQLAEVIRATTSPTPRIPRDRFGTELTETQLRTVFLPKLGEAPEELVQDWDDELDGLTAWGMMAEGLRTGIAGLANHVEQMRKLELKEGAVQGSVLQLQGLPSEDVDALRPQLSAVADFLTEAKVFGEFARRVPSFDGGEG</sequence>
<protein>
    <submittedName>
        <fullName evidence="2">Uncharacterized protein</fullName>
    </submittedName>
</protein>
<keyword evidence="3" id="KW-1185">Reference proteome</keyword>
<evidence type="ECO:0000313" key="3">
    <source>
        <dbReference type="Proteomes" id="UP001611450"/>
    </source>
</evidence>
<dbReference type="EMBL" id="JBIRXV010000001">
    <property type="protein sequence ID" value="MFI2320625.1"/>
    <property type="molecule type" value="Genomic_DNA"/>
</dbReference>
<evidence type="ECO:0000313" key="2">
    <source>
        <dbReference type="EMBL" id="MFI2320625.1"/>
    </source>
</evidence>
<name>A0ABW7WCE0_9NOCA</name>
<accession>A0ABW7WCE0</accession>
<dbReference type="Proteomes" id="UP001611450">
    <property type="component" value="Unassembled WGS sequence"/>
</dbReference>
<reference evidence="2 3" key="1">
    <citation type="submission" date="2024-10" db="EMBL/GenBank/DDBJ databases">
        <title>The Natural Products Discovery Center: Release of the First 8490 Sequenced Strains for Exploring Actinobacteria Biosynthetic Diversity.</title>
        <authorList>
            <person name="Kalkreuter E."/>
            <person name="Kautsar S.A."/>
            <person name="Yang D."/>
            <person name="Bader C.D."/>
            <person name="Teijaro C.N."/>
            <person name="Fluegel L."/>
            <person name="Davis C.M."/>
            <person name="Simpson J.R."/>
            <person name="Lauterbach L."/>
            <person name="Steele A.D."/>
            <person name="Gui C."/>
            <person name="Meng S."/>
            <person name="Li G."/>
            <person name="Viehrig K."/>
            <person name="Ye F."/>
            <person name="Su P."/>
            <person name="Kiefer A.F."/>
            <person name="Nichols A."/>
            <person name="Cepeda A.J."/>
            <person name="Yan W."/>
            <person name="Fan B."/>
            <person name="Jiang Y."/>
            <person name="Adhikari A."/>
            <person name="Zheng C.-J."/>
            <person name="Schuster L."/>
            <person name="Cowan T.M."/>
            <person name="Smanski M.J."/>
            <person name="Chevrette M.G."/>
            <person name="De Carvalho L.P.S."/>
            <person name="Shen B."/>
        </authorList>
    </citation>
    <scope>NUCLEOTIDE SEQUENCE [LARGE SCALE GENOMIC DNA]</scope>
    <source>
        <strain evidence="2 3">NPDC019626</strain>
    </source>
</reference>
<comment type="caution">
    <text evidence="2">The sequence shown here is derived from an EMBL/GenBank/DDBJ whole genome shotgun (WGS) entry which is preliminary data.</text>
</comment>
<gene>
    <name evidence="2" type="ORF">ACH47G_09050</name>
</gene>
<feature type="region of interest" description="Disordered" evidence="1">
    <location>
        <begin position="543"/>
        <end position="564"/>
    </location>
</feature>